<evidence type="ECO:0000313" key="2">
    <source>
        <dbReference type="EMBL" id="WZE38254.1"/>
    </source>
</evidence>
<gene>
    <name evidence="2" type="ORF">EKO22_12025</name>
</gene>
<evidence type="ECO:0000256" key="1">
    <source>
        <dbReference type="SAM" id="Phobius"/>
    </source>
</evidence>
<name>A0AAU6R5L2_SYNEL</name>
<keyword evidence="1" id="KW-0812">Transmembrane</keyword>
<protein>
    <recommendedName>
        <fullName evidence="3">DUF975 domain-containing protein</fullName>
    </recommendedName>
</protein>
<keyword evidence="1" id="KW-0472">Membrane</keyword>
<feature type="transmembrane region" description="Helical" evidence="1">
    <location>
        <begin position="73"/>
        <end position="96"/>
    </location>
</feature>
<evidence type="ECO:0008006" key="3">
    <source>
        <dbReference type="Google" id="ProtNLM"/>
    </source>
</evidence>
<keyword evidence="1" id="KW-1133">Transmembrane helix</keyword>
<proteinExistence type="predicted"/>
<feature type="transmembrane region" description="Helical" evidence="1">
    <location>
        <begin position="177"/>
        <end position="204"/>
    </location>
</feature>
<feature type="transmembrane region" description="Helical" evidence="1">
    <location>
        <begin position="108"/>
        <end position="126"/>
    </location>
</feature>
<dbReference type="EMBL" id="CP034671">
    <property type="protein sequence ID" value="WZE38254.1"/>
    <property type="molecule type" value="Genomic_DNA"/>
</dbReference>
<dbReference type="InterPro" id="IPR010380">
    <property type="entry name" value="DUF975"/>
</dbReference>
<dbReference type="PANTHER" id="PTHR40076:SF1">
    <property type="entry name" value="MEMBRANE PROTEIN"/>
    <property type="match status" value="1"/>
</dbReference>
<dbReference type="AlphaFoldDB" id="A0AAU6R5L2"/>
<dbReference type="RefSeq" id="WP_208678157.1">
    <property type="nucleotide sequence ID" value="NZ_CP034671.2"/>
</dbReference>
<accession>A0AAU6R5L2</accession>
<sequence length="230" mass="26631">MVSQLFKNHEDLLDLNYEFRLGKYLGRGWNIFEANRKVFIIYTVIVYFLVFGIPTLINLYAMEAEGLYIGLDLPLGNIFSQILFGPFLAGFFLAAFKVIQKKPIKFRDFFYGFIHFWPLFLTSLIANSLIGIGLSIFIVPGVYLTVSYLFGMPLVIERKLKPWQALEISRRLIAKQWSAFFQFWFFLFLLNLIALFVLSVGLLFTVPWSLCSITVAYEDIIGFLEPRANP</sequence>
<feature type="transmembrane region" description="Helical" evidence="1">
    <location>
        <begin position="39"/>
        <end position="61"/>
    </location>
</feature>
<organism evidence="2">
    <name type="scientific">Synechococcus elongatus PCC 11802</name>
    <dbReference type="NCBI Taxonomy" id="2283154"/>
    <lineage>
        <taxon>Bacteria</taxon>
        <taxon>Bacillati</taxon>
        <taxon>Cyanobacteriota</taxon>
        <taxon>Cyanophyceae</taxon>
        <taxon>Synechococcales</taxon>
        <taxon>Synechococcaceae</taxon>
        <taxon>Synechococcus</taxon>
    </lineage>
</organism>
<feature type="transmembrane region" description="Helical" evidence="1">
    <location>
        <begin position="132"/>
        <end position="156"/>
    </location>
</feature>
<dbReference type="PANTHER" id="PTHR40076">
    <property type="entry name" value="MEMBRANE PROTEIN-RELATED"/>
    <property type="match status" value="1"/>
</dbReference>
<reference evidence="2" key="1">
    <citation type="submission" date="2024-01" db="EMBL/GenBank/DDBJ databases">
        <title>Synechococcus elongatus PCC 11802, a close yet different native of Synechococcus elongatus PCC 11801.</title>
        <authorList>
            <person name="Jaiswal D."/>
            <person name="Sengupta A."/>
            <person name="Sengupta S."/>
            <person name="Pakrasi H.B."/>
            <person name="Wangikar P."/>
        </authorList>
    </citation>
    <scope>NUCLEOTIDE SEQUENCE</scope>
    <source>
        <strain evidence="2">PCC 11802</strain>
    </source>
</reference>